<feature type="compositionally biased region" description="Pro residues" evidence="1">
    <location>
        <begin position="259"/>
        <end position="271"/>
    </location>
</feature>
<evidence type="ECO:0000313" key="3">
    <source>
        <dbReference type="Proteomes" id="UP000305888"/>
    </source>
</evidence>
<sequence>MASRSDGVCARPRLSDGSSLSRAPRLEYTHVMRHMILLLFTLLTLVSGCSALPPEPLDAQSCTPQNWRNLGYEDGAAGRSRDALDRRAQQCADYGPPQDVLWDLGYNEGLLAWCTPSRAYDLGRGGRAIPVDCPPETRASFLQAYEDGRYDYYRTRPAYYGSYGVSAGPWGVSPYVGVWAPYYYRPWPSYGPGYYRPPHDGHGGHGGHGHGGGHGPGGGGGHGPGGGGGGGHGPGGGGGGGHGPGGGGGGGSGGGPKPGGKPPGVPPPLRNGPPYDTHAE</sequence>
<feature type="compositionally biased region" description="Gly residues" evidence="1">
    <location>
        <begin position="204"/>
        <end position="258"/>
    </location>
</feature>
<dbReference type="Pfam" id="PF10973">
    <property type="entry name" value="DUF2799"/>
    <property type="match status" value="1"/>
</dbReference>
<dbReference type="KEGG" id="ppru:FDP22_08740"/>
<name>A0A5B8FWG5_9RHOB</name>
<evidence type="ECO:0000256" key="1">
    <source>
        <dbReference type="SAM" id="MobiDB-lite"/>
    </source>
</evidence>
<proteinExistence type="predicted"/>
<evidence type="ECO:0000313" key="2">
    <source>
        <dbReference type="EMBL" id="QDL91854.1"/>
    </source>
</evidence>
<organism evidence="2 3">
    <name type="scientific">Paroceanicella profunda</name>
    <dbReference type="NCBI Taxonomy" id="2579971"/>
    <lineage>
        <taxon>Bacteria</taxon>
        <taxon>Pseudomonadati</taxon>
        <taxon>Pseudomonadota</taxon>
        <taxon>Alphaproteobacteria</taxon>
        <taxon>Rhodobacterales</taxon>
        <taxon>Paracoccaceae</taxon>
        <taxon>Paroceanicella</taxon>
    </lineage>
</organism>
<reference evidence="2 3" key="1">
    <citation type="submission" date="2019-06" db="EMBL/GenBank/DDBJ databases">
        <title>Genome sequence of Rhodobacteraceae bacterium D4M1.</title>
        <authorList>
            <person name="Cao J."/>
        </authorList>
    </citation>
    <scope>NUCLEOTIDE SEQUENCE [LARGE SCALE GENOMIC DNA]</scope>
    <source>
        <strain evidence="2 3">D4M1</strain>
    </source>
</reference>
<keyword evidence="3" id="KW-1185">Reference proteome</keyword>
<protein>
    <submittedName>
        <fullName evidence="2">DUF2799 domain-containing protein</fullName>
    </submittedName>
</protein>
<feature type="region of interest" description="Disordered" evidence="1">
    <location>
        <begin position="201"/>
        <end position="280"/>
    </location>
</feature>
<dbReference type="AlphaFoldDB" id="A0A5B8FWG5"/>
<dbReference type="EMBL" id="CP040818">
    <property type="protein sequence ID" value="QDL91854.1"/>
    <property type="molecule type" value="Genomic_DNA"/>
</dbReference>
<dbReference type="InterPro" id="IPR021242">
    <property type="entry name" value="DUF2799"/>
</dbReference>
<dbReference type="OrthoDB" id="5917215at2"/>
<dbReference type="Proteomes" id="UP000305888">
    <property type="component" value="Chromosome"/>
</dbReference>
<gene>
    <name evidence="2" type="ORF">FDP22_08740</name>
</gene>
<accession>A0A5B8FWG5</accession>